<protein>
    <recommendedName>
        <fullName evidence="3">Phage Tail Protein X</fullName>
    </recommendedName>
</protein>
<sequence>MMFLTHITVESERWDQIAYRYYGDPLAYERIIAANPDVPITPQLPSGIALSIPVVSDNEVTEDLPPWMR</sequence>
<name>A0ABR5TIN7_9BURK</name>
<dbReference type="Proteomes" id="UP000070255">
    <property type="component" value="Unassembled WGS sequence"/>
</dbReference>
<evidence type="ECO:0000313" key="1">
    <source>
        <dbReference type="EMBL" id="KWZ43739.1"/>
    </source>
</evidence>
<dbReference type="EMBL" id="LNJQ01000001">
    <property type="protein sequence ID" value="KWZ43739.1"/>
    <property type="molecule type" value="Genomic_DNA"/>
</dbReference>
<comment type="caution">
    <text evidence="1">The sequence shown here is derived from an EMBL/GenBank/DDBJ whole genome shotgun (WGS) entry which is preliminary data.</text>
</comment>
<accession>A0ABR5TIN7</accession>
<evidence type="ECO:0008006" key="3">
    <source>
        <dbReference type="Google" id="ProtNLM"/>
    </source>
</evidence>
<reference evidence="1 2" key="1">
    <citation type="submission" date="2015-11" db="EMBL/GenBank/DDBJ databases">
        <authorList>
            <person name="Sahl J."/>
            <person name="Wagner D."/>
            <person name="Keim P."/>
        </authorList>
    </citation>
    <scope>NUCLEOTIDE SEQUENCE [LARGE SCALE GENOMIC DNA]</scope>
    <source>
        <strain evidence="1 2">BDU18</strain>
    </source>
</reference>
<organism evidence="1 2">
    <name type="scientific">Burkholderia savannae</name>
    <dbReference type="NCBI Taxonomy" id="1637837"/>
    <lineage>
        <taxon>Bacteria</taxon>
        <taxon>Pseudomonadati</taxon>
        <taxon>Pseudomonadota</taxon>
        <taxon>Betaproteobacteria</taxon>
        <taxon>Burkholderiales</taxon>
        <taxon>Burkholderiaceae</taxon>
        <taxon>Burkholderia</taxon>
        <taxon>pseudomallei group</taxon>
    </lineage>
</organism>
<gene>
    <name evidence="1" type="ORF">WS72_13320</name>
</gene>
<proteinExistence type="predicted"/>
<evidence type="ECO:0000313" key="2">
    <source>
        <dbReference type="Proteomes" id="UP000070255"/>
    </source>
</evidence>
<keyword evidence="2" id="KW-1185">Reference proteome</keyword>
<dbReference type="InterPro" id="IPR008861">
    <property type="entry name" value="GpX-like"/>
</dbReference>
<dbReference type="Pfam" id="PF05489">
    <property type="entry name" value="Phage_tail_X"/>
    <property type="match status" value="1"/>
</dbReference>